<protein>
    <submittedName>
        <fullName evidence="1">Uncharacterized protein</fullName>
    </submittedName>
</protein>
<evidence type="ECO:0000313" key="1">
    <source>
        <dbReference type="EMBL" id="EEH36937.2"/>
    </source>
</evidence>
<name>C1H9B4_PARBA</name>
<accession>C1H9B4</accession>
<sequence length="70" mass="7954">MLSRTGTVAENIENLPARASHQNWVDIDMRSVPGRSFEKKYSHEEANMDGVEEVRHASFLLGEQGKPRSR</sequence>
<gene>
    <name evidence="1" type="ORF">PAAG_07355</name>
</gene>
<reference evidence="1 2" key="1">
    <citation type="journal article" date="2011" name="PLoS Genet.">
        <title>Comparative genomic analysis of human fungal pathogens causing paracoccidioidomycosis.</title>
        <authorList>
            <person name="Desjardins C.A."/>
            <person name="Champion M.D."/>
            <person name="Holder J.W."/>
            <person name="Muszewska A."/>
            <person name="Goldberg J."/>
            <person name="Bailao A.M."/>
            <person name="Brigido M.M."/>
            <person name="Ferreira M.E."/>
            <person name="Garcia A.M."/>
            <person name="Grynberg M."/>
            <person name="Gujja S."/>
            <person name="Heiman D.I."/>
            <person name="Henn M.R."/>
            <person name="Kodira C.D."/>
            <person name="Leon-Narvaez H."/>
            <person name="Longo L.V."/>
            <person name="Ma L.J."/>
            <person name="Malavazi I."/>
            <person name="Matsuo A.L."/>
            <person name="Morais F.V."/>
            <person name="Pereira M."/>
            <person name="Rodriguez-Brito S."/>
            <person name="Sakthikumar S."/>
            <person name="Salem-Izacc S.M."/>
            <person name="Sykes S.M."/>
            <person name="Teixeira M.M."/>
            <person name="Vallejo M.C."/>
            <person name="Walter M.E."/>
            <person name="Yandava C."/>
            <person name="Young S."/>
            <person name="Zeng Q."/>
            <person name="Zucker J."/>
            <person name="Felipe M.S."/>
            <person name="Goldman G.H."/>
            <person name="Haas B.J."/>
            <person name="McEwen J.G."/>
            <person name="Nino-Vega G."/>
            <person name="Puccia R."/>
            <person name="San-Blas G."/>
            <person name="Soares C.M."/>
            <person name="Birren B.W."/>
            <person name="Cuomo C.A."/>
        </authorList>
    </citation>
    <scope>NUCLEOTIDE SEQUENCE [LARGE SCALE GENOMIC DNA]</scope>
    <source>
        <strain evidence="2">ATCC MYA-826 / Pb01</strain>
    </source>
</reference>
<dbReference type="Proteomes" id="UP000002059">
    <property type="component" value="Partially assembled WGS sequence"/>
</dbReference>
<dbReference type="GeneID" id="9093946"/>
<keyword evidence="2" id="KW-1185">Reference proteome</keyword>
<organism evidence="1 2">
    <name type="scientific">Paracoccidioides lutzii (strain ATCC MYA-826 / Pb01)</name>
    <name type="common">Paracoccidioides brasiliensis</name>
    <dbReference type="NCBI Taxonomy" id="502779"/>
    <lineage>
        <taxon>Eukaryota</taxon>
        <taxon>Fungi</taxon>
        <taxon>Dikarya</taxon>
        <taxon>Ascomycota</taxon>
        <taxon>Pezizomycotina</taxon>
        <taxon>Eurotiomycetes</taxon>
        <taxon>Eurotiomycetidae</taxon>
        <taxon>Onygenales</taxon>
        <taxon>Ajellomycetaceae</taxon>
        <taxon>Paracoccidioides</taxon>
    </lineage>
</organism>
<dbReference type="VEuPathDB" id="FungiDB:PAAG_07355"/>
<dbReference type="KEGG" id="pbl:PAAG_07355"/>
<dbReference type="HOGENOM" id="CLU_2758468_0_0_1"/>
<proteinExistence type="predicted"/>
<evidence type="ECO:0000313" key="2">
    <source>
        <dbReference type="Proteomes" id="UP000002059"/>
    </source>
</evidence>
<dbReference type="AlphaFoldDB" id="C1H9B4"/>
<dbReference type="EMBL" id="KN294014">
    <property type="protein sequence ID" value="EEH36937.2"/>
    <property type="molecule type" value="Genomic_DNA"/>
</dbReference>
<dbReference type="RefSeq" id="XP_002790818.2">
    <property type="nucleotide sequence ID" value="XM_002790772.2"/>
</dbReference>